<comment type="caution">
    <text evidence="2">The sequence shown here is derived from an EMBL/GenBank/DDBJ whole genome shotgun (WGS) entry which is preliminary data.</text>
</comment>
<dbReference type="EMBL" id="VNHY01000002">
    <property type="protein sequence ID" value="TYP93707.1"/>
    <property type="molecule type" value="Genomic_DNA"/>
</dbReference>
<evidence type="ECO:0000313" key="3">
    <source>
        <dbReference type="Proteomes" id="UP000324595"/>
    </source>
</evidence>
<dbReference type="PROSITE" id="PS51257">
    <property type="entry name" value="PROKAR_LIPOPROTEIN"/>
    <property type="match status" value="1"/>
</dbReference>
<organism evidence="2 3">
    <name type="scientific">Fodinibius salinus</name>
    <dbReference type="NCBI Taxonomy" id="860790"/>
    <lineage>
        <taxon>Bacteria</taxon>
        <taxon>Pseudomonadati</taxon>
        <taxon>Balneolota</taxon>
        <taxon>Balneolia</taxon>
        <taxon>Balneolales</taxon>
        <taxon>Balneolaceae</taxon>
        <taxon>Fodinibius</taxon>
    </lineage>
</organism>
<keyword evidence="3" id="KW-1185">Reference proteome</keyword>
<dbReference type="RefSeq" id="WP_148898765.1">
    <property type="nucleotide sequence ID" value="NZ_VNHY01000002.1"/>
</dbReference>
<evidence type="ECO:0000256" key="1">
    <source>
        <dbReference type="SAM" id="MobiDB-lite"/>
    </source>
</evidence>
<gene>
    <name evidence="2" type="ORF">LX73_1417</name>
</gene>
<feature type="compositionally biased region" description="Basic and acidic residues" evidence="1">
    <location>
        <begin position="53"/>
        <end position="66"/>
    </location>
</feature>
<reference evidence="2 3" key="1">
    <citation type="submission" date="2019-07" db="EMBL/GenBank/DDBJ databases">
        <title>Genomic Encyclopedia of Archaeal and Bacterial Type Strains, Phase II (KMG-II): from individual species to whole genera.</title>
        <authorList>
            <person name="Goeker M."/>
        </authorList>
    </citation>
    <scope>NUCLEOTIDE SEQUENCE [LARGE SCALE GENOMIC DNA]</scope>
    <source>
        <strain evidence="2 3">DSM 21935</strain>
    </source>
</reference>
<proteinExistence type="predicted"/>
<dbReference type="Proteomes" id="UP000324595">
    <property type="component" value="Unassembled WGS sequence"/>
</dbReference>
<protein>
    <submittedName>
        <fullName evidence="2">Uncharacterized protein</fullName>
    </submittedName>
</protein>
<feature type="region of interest" description="Disordered" evidence="1">
    <location>
        <begin position="43"/>
        <end position="72"/>
    </location>
</feature>
<sequence length="72" mass="7849">MNIRKGIILLPLGIVGTFVACDGESQLKETQNKNNEVAEIETATQEVDSANAELDKDVSDLEKSLDELNSEN</sequence>
<name>A0A5D3YLY0_9BACT</name>
<accession>A0A5D3YLY0</accession>
<dbReference type="AlphaFoldDB" id="A0A5D3YLY0"/>
<evidence type="ECO:0000313" key="2">
    <source>
        <dbReference type="EMBL" id="TYP93707.1"/>
    </source>
</evidence>